<dbReference type="InterPro" id="IPR013874">
    <property type="entry name" value="Cdc37_Hsp90-bd"/>
</dbReference>
<dbReference type="SUPFAM" id="SSF101391">
    <property type="entry name" value="Hsp90 co-chaperone CDC37"/>
    <property type="match status" value="1"/>
</dbReference>
<sequence length="514" mass="57329">MVVNYSKWDALELSDDSDIEVHPNVDKKSFIRAKQNQIHQQRYQRRHEIETLKYEQIINDGLLERINALLDALKKYQDEARNPDELVFQALIESAGDPAKDEPPKPPEGVYSQQKEPTPKFSKMIGNLVDEVKKDVDEKKEANRYQGFINGVTGHLTKVQSLQQELLTKLASLEKEESSKITSDSIHTGFNTSHVAKPTEKPKSTQASKDKKVELLNPGAGPRETFKGQDSAVSSGAEADIEDGSLVKSGEDSDSDIQPTPLGKEFAKIKLGDYKSCLQFISQHPSIVSERETDGLLVEAFNAAMDNKHNYARQCVHQGLLLQYCNKLGRDGIGLFFKRITTKDHQAGKVFMDDVNTTYQRIKTRAAELQKEKAENPASEGVEQIQLHAVDPNTKIHIVVPEPDSTDPTEMEARKIFDSFPPNLQKALQAASLDKVNEVLGKMSVEEAEEVVQKLGEGGMLSLEEGVVDATTEEGRKRLKEIEEENRINAAKEQEQEGNEATSRIADGKTPDPE</sequence>
<feature type="region of interest" description="Disordered" evidence="6">
    <location>
        <begin position="480"/>
        <end position="514"/>
    </location>
</feature>
<feature type="region of interest" description="Disordered" evidence="6">
    <location>
        <begin position="178"/>
        <end position="261"/>
    </location>
</feature>
<dbReference type="SMART" id="SM01070">
    <property type="entry name" value="CDC37_M"/>
    <property type="match status" value="1"/>
</dbReference>
<evidence type="ECO:0000259" key="7">
    <source>
        <dbReference type="SMART" id="SM01069"/>
    </source>
</evidence>
<dbReference type="GO" id="GO:0031072">
    <property type="term" value="F:heat shock protein binding"/>
    <property type="evidence" value="ECO:0007669"/>
    <property type="project" value="EnsemblFungi"/>
</dbReference>
<dbReference type="InterPro" id="IPR013855">
    <property type="entry name" value="Cdc37_N_dom"/>
</dbReference>
<dbReference type="SMART" id="SM01071">
    <property type="entry name" value="CDC37_N"/>
    <property type="match status" value="1"/>
</dbReference>
<dbReference type="GO" id="GO:0006457">
    <property type="term" value="P:protein folding"/>
    <property type="evidence" value="ECO:0007669"/>
    <property type="project" value="EnsemblFungi"/>
</dbReference>
<dbReference type="AlphaFoldDB" id="U1GJ72"/>
<name>U1GJ72_ENDPU</name>
<dbReference type="RefSeq" id="XP_007802602.1">
    <property type="nucleotide sequence ID" value="XM_007804411.1"/>
</dbReference>
<comment type="similarity">
    <text evidence="2">Belongs to the CDC37 family.</text>
</comment>
<protein>
    <recommendedName>
        <fullName evidence="5">Hsp90 chaperone protein kinase-targeting subunit</fullName>
    </recommendedName>
</protein>
<feature type="domain" description="Cdc37 C-terminal" evidence="7">
    <location>
        <begin position="398"/>
        <end position="501"/>
    </location>
</feature>
<keyword evidence="4" id="KW-0143">Chaperone</keyword>
<dbReference type="EMBL" id="KE721191">
    <property type="protein sequence ID" value="ERF71891.1"/>
    <property type="molecule type" value="Genomic_DNA"/>
</dbReference>
<evidence type="ECO:0000256" key="1">
    <source>
        <dbReference type="ARBA" id="ARBA00004496"/>
    </source>
</evidence>
<dbReference type="OMA" id="NYSKWDQ"/>
<feature type="compositionally biased region" description="Basic and acidic residues" evidence="6">
    <location>
        <begin position="485"/>
        <end position="495"/>
    </location>
</feature>
<dbReference type="Pfam" id="PF03234">
    <property type="entry name" value="CDC37_N"/>
    <property type="match status" value="1"/>
</dbReference>
<dbReference type="InterPro" id="IPR013873">
    <property type="entry name" value="Cdc37_C"/>
</dbReference>
<feature type="region of interest" description="Disordered" evidence="6">
    <location>
        <begin position="95"/>
        <end position="119"/>
    </location>
</feature>
<dbReference type="GO" id="GO:0019901">
    <property type="term" value="F:protein kinase binding"/>
    <property type="evidence" value="ECO:0007669"/>
    <property type="project" value="InterPro"/>
</dbReference>
<dbReference type="OrthoDB" id="440202at2759"/>
<evidence type="ECO:0000256" key="4">
    <source>
        <dbReference type="ARBA" id="ARBA00023186"/>
    </source>
</evidence>
<feature type="domain" description="Cdc37 Hsp90 binding" evidence="8">
    <location>
        <begin position="191"/>
        <end position="381"/>
    </location>
</feature>
<dbReference type="PANTHER" id="PTHR12800">
    <property type="entry name" value="CDC37-RELATED"/>
    <property type="match status" value="1"/>
</dbReference>
<keyword evidence="3" id="KW-0963">Cytoplasm</keyword>
<proteinExistence type="inferred from homology"/>
<keyword evidence="11" id="KW-1185">Reference proteome</keyword>
<dbReference type="SMART" id="SM01069">
    <property type="entry name" value="CDC37_C"/>
    <property type="match status" value="1"/>
</dbReference>
<feature type="domain" description="Cdc37 N-terminal" evidence="9">
    <location>
        <begin position="2"/>
        <end position="193"/>
    </location>
</feature>
<dbReference type="GO" id="GO:0005634">
    <property type="term" value="C:nucleus"/>
    <property type="evidence" value="ECO:0007669"/>
    <property type="project" value="EnsemblFungi"/>
</dbReference>
<dbReference type="HOGENOM" id="CLU_033261_0_0_1"/>
<gene>
    <name evidence="10" type="ORF">EPUS_01806</name>
</gene>
<evidence type="ECO:0000256" key="5">
    <source>
        <dbReference type="ARBA" id="ARBA00031396"/>
    </source>
</evidence>
<dbReference type="Pfam" id="PF08564">
    <property type="entry name" value="CDC37_C"/>
    <property type="match status" value="1"/>
</dbReference>
<dbReference type="PANTHER" id="PTHR12800:SF4">
    <property type="entry name" value="HSP90 CO-CHAPERONE CDC37"/>
    <property type="match status" value="1"/>
</dbReference>
<dbReference type="Proteomes" id="UP000019373">
    <property type="component" value="Unassembled WGS sequence"/>
</dbReference>
<dbReference type="GO" id="GO:0005737">
    <property type="term" value="C:cytoplasm"/>
    <property type="evidence" value="ECO:0007669"/>
    <property type="project" value="UniProtKB-SubCell"/>
</dbReference>
<dbReference type="FunFam" id="1.20.58.610:FF:000002">
    <property type="entry name" value="Hsp90 co-chaperone Cdc37, putative"/>
    <property type="match status" value="1"/>
</dbReference>
<evidence type="ECO:0000259" key="9">
    <source>
        <dbReference type="SMART" id="SM01071"/>
    </source>
</evidence>
<comment type="subcellular location">
    <subcellularLocation>
        <location evidence="1">Cytoplasm</location>
    </subcellularLocation>
</comment>
<dbReference type="Pfam" id="PF08565">
    <property type="entry name" value="CDC37_M"/>
    <property type="match status" value="1"/>
</dbReference>
<organism evidence="10 11">
    <name type="scientific">Endocarpon pusillum (strain Z07020 / HMAS-L-300199)</name>
    <name type="common">Lichen-forming fungus</name>
    <dbReference type="NCBI Taxonomy" id="1263415"/>
    <lineage>
        <taxon>Eukaryota</taxon>
        <taxon>Fungi</taxon>
        <taxon>Dikarya</taxon>
        <taxon>Ascomycota</taxon>
        <taxon>Pezizomycotina</taxon>
        <taxon>Eurotiomycetes</taxon>
        <taxon>Chaetothyriomycetidae</taxon>
        <taxon>Verrucariales</taxon>
        <taxon>Verrucariaceae</taxon>
        <taxon>Endocarpon</taxon>
    </lineage>
</organism>
<evidence type="ECO:0000259" key="8">
    <source>
        <dbReference type="SMART" id="SM01070"/>
    </source>
</evidence>
<reference evidence="11" key="1">
    <citation type="journal article" date="2014" name="BMC Genomics">
        <title>Genome characteristics reveal the impact of lichenization on lichen-forming fungus Endocarpon pusillum Hedwig (Verrucariales, Ascomycota).</title>
        <authorList>
            <person name="Wang Y.-Y."/>
            <person name="Liu B."/>
            <person name="Zhang X.-Y."/>
            <person name="Zhou Q.-M."/>
            <person name="Zhang T."/>
            <person name="Li H."/>
            <person name="Yu Y.-F."/>
            <person name="Zhang X.-L."/>
            <person name="Hao X.-Y."/>
            <person name="Wang M."/>
            <person name="Wang L."/>
            <person name="Wei J.-C."/>
        </authorList>
    </citation>
    <scope>NUCLEOTIDE SEQUENCE [LARGE SCALE GENOMIC DNA]</scope>
    <source>
        <strain evidence="11">Z07020 / HMAS-L-300199</strain>
    </source>
</reference>
<dbReference type="InterPro" id="IPR004918">
    <property type="entry name" value="Cdc37"/>
</dbReference>
<evidence type="ECO:0000256" key="3">
    <source>
        <dbReference type="ARBA" id="ARBA00022490"/>
    </source>
</evidence>
<dbReference type="GO" id="GO:0051087">
    <property type="term" value="F:protein-folding chaperone binding"/>
    <property type="evidence" value="ECO:0007669"/>
    <property type="project" value="TreeGrafter"/>
</dbReference>
<evidence type="ECO:0000313" key="10">
    <source>
        <dbReference type="EMBL" id="ERF71891.1"/>
    </source>
</evidence>
<feature type="compositionally biased region" description="Polar residues" evidence="6">
    <location>
        <begin position="180"/>
        <end position="194"/>
    </location>
</feature>
<dbReference type="Gene3D" id="1.20.58.610">
    <property type="entry name" value="Cdc37, Hsp90 binding domain"/>
    <property type="match status" value="1"/>
</dbReference>
<dbReference type="GeneID" id="19236861"/>
<dbReference type="eggNOG" id="KOG2260">
    <property type="taxonomic scope" value="Eukaryota"/>
</dbReference>
<feature type="compositionally biased region" description="Basic and acidic residues" evidence="6">
    <location>
        <begin position="197"/>
        <end position="214"/>
    </location>
</feature>
<dbReference type="GO" id="GO:0051082">
    <property type="term" value="F:unfolded protein binding"/>
    <property type="evidence" value="ECO:0007669"/>
    <property type="project" value="TreeGrafter"/>
</dbReference>
<dbReference type="InterPro" id="IPR038189">
    <property type="entry name" value="Cdc37_Hsp90-bd_sf"/>
</dbReference>
<dbReference type="GO" id="GO:0050821">
    <property type="term" value="P:protein stabilization"/>
    <property type="evidence" value="ECO:0007669"/>
    <property type="project" value="TreeGrafter"/>
</dbReference>
<evidence type="ECO:0000256" key="2">
    <source>
        <dbReference type="ARBA" id="ARBA00006222"/>
    </source>
</evidence>
<evidence type="ECO:0000313" key="11">
    <source>
        <dbReference type="Proteomes" id="UP000019373"/>
    </source>
</evidence>
<evidence type="ECO:0000256" key="6">
    <source>
        <dbReference type="SAM" id="MobiDB-lite"/>
    </source>
</evidence>
<accession>U1GJ72</accession>